<dbReference type="AlphaFoldDB" id="A0A3L6EDS0"/>
<dbReference type="EMBL" id="NCVQ01000007">
    <property type="protein sequence ID" value="PWZ18171.1"/>
    <property type="molecule type" value="Genomic_DNA"/>
</dbReference>
<name>A0A3L6EDS0_MAIZE</name>
<proteinExistence type="predicted"/>
<evidence type="ECO:0000313" key="2">
    <source>
        <dbReference type="EMBL" id="PWZ18171.1"/>
    </source>
</evidence>
<organism evidence="2">
    <name type="scientific">Zea mays</name>
    <name type="common">Maize</name>
    <dbReference type="NCBI Taxonomy" id="4577"/>
    <lineage>
        <taxon>Eukaryota</taxon>
        <taxon>Viridiplantae</taxon>
        <taxon>Streptophyta</taxon>
        <taxon>Embryophyta</taxon>
        <taxon>Tracheophyta</taxon>
        <taxon>Spermatophyta</taxon>
        <taxon>Magnoliopsida</taxon>
        <taxon>Liliopsida</taxon>
        <taxon>Poales</taxon>
        <taxon>Poaceae</taxon>
        <taxon>PACMAD clade</taxon>
        <taxon>Panicoideae</taxon>
        <taxon>Andropogonodae</taxon>
        <taxon>Andropogoneae</taxon>
        <taxon>Tripsacinae</taxon>
        <taxon>Zea</taxon>
    </lineage>
</organism>
<sequence length="92" mass="10610">MAYTIEPIAEAYRFHFHPQLPEPSTYASAIWFQIYLDSVQKRQLRGATISIIKIISSYHHISNSYNLKFPSEHMDNKTESTEGSSSACEQRN</sequence>
<gene>
    <name evidence="2" type="ORF">Zm00014a_036856</name>
</gene>
<evidence type="ECO:0000256" key="1">
    <source>
        <dbReference type="SAM" id="MobiDB-lite"/>
    </source>
</evidence>
<protein>
    <submittedName>
        <fullName evidence="2">Uncharacterized protein</fullName>
    </submittedName>
</protein>
<feature type="compositionally biased region" description="Polar residues" evidence="1">
    <location>
        <begin position="81"/>
        <end position="92"/>
    </location>
</feature>
<feature type="region of interest" description="Disordered" evidence="1">
    <location>
        <begin position="72"/>
        <end position="92"/>
    </location>
</feature>
<reference evidence="2" key="1">
    <citation type="journal article" date="2018" name="Nat. Genet.">
        <title>Extensive intraspecific gene order and gene structural variations between Mo17 and other maize genomes.</title>
        <authorList>
            <person name="Sun S."/>
            <person name="Zhou Y."/>
            <person name="Chen J."/>
            <person name="Shi J."/>
            <person name="Zhao H."/>
            <person name="Zhao H."/>
            <person name="Song W."/>
            <person name="Zhang M."/>
            <person name="Cui Y."/>
            <person name="Dong X."/>
            <person name="Liu H."/>
            <person name="Ma X."/>
            <person name="Jiao Y."/>
            <person name="Wang B."/>
            <person name="Wei X."/>
            <person name="Stein J.C."/>
            <person name="Glaubitz J.C."/>
            <person name="Lu F."/>
            <person name="Yu G."/>
            <person name="Liang C."/>
            <person name="Fengler K."/>
            <person name="Li B."/>
            <person name="Rafalski A."/>
            <person name="Schnable P.S."/>
            <person name="Ware D.H."/>
            <person name="Buckler E.S."/>
            <person name="Lai J."/>
        </authorList>
    </citation>
    <scope>NUCLEOTIDE SEQUENCE [LARGE SCALE GENOMIC DNA]</scope>
    <source>
        <tissue evidence="2">Seedling</tissue>
    </source>
</reference>
<comment type="caution">
    <text evidence="2">The sequence shown here is derived from an EMBL/GenBank/DDBJ whole genome shotgun (WGS) entry which is preliminary data.</text>
</comment>
<accession>A0A3L6EDS0</accession>
<dbReference type="Proteomes" id="UP000251960">
    <property type="component" value="Chromosome 6"/>
</dbReference>